<dbReference type="InterPro" id="IPR010982">
    <property type="entry name" value="Lambda_DNA-bd_dom_sf"/>
</dbReference>
<dbReference type="Proteomes" id="UP001314166">
    <property type="component" value="Unassembled WGS sequence"/>
</dbReference>
<accession>A0ABM9N2R6</accession>
<evidence type="ECO:0000313" key="3">
    <source>
        <dbReference type="Proteomes" id="UP001314166"/>
    </source>
</evidence>
<dbReference type="EMBL" id="CAUZMB010000019">
    <property type="protein sequence ID" value="CAK1255230.1"/>
    <property type="molecule type" value="Genomic_DNA"/>
</dbReference>
<dbReference type="CDD" id="cd00093">
    <property type="entry name" value="HTH_XRE"/>
    <property type="match status" value="1"/>
</dbReference>
<dbReference type="PROSITE" id="PS50943">
    <property type="entry name" value="HTH_CROC1"/>
    <property type="match status" value="1"/>
</dbReference>
<name>A0ABM9N2R6_9LACO</name>
<keyword evidence="3" id="KW-1185">Reference proteome</keyword>
<dbReference type="Gene3D" id="1.10.260.40">
    <property type="entry name" value="lambda repressor-like DNA-binding domains"/>
    <property type="match status" value="1"/>
</dbReference>
<comment type="caution">
    <text evidence="2">The sequence shown here is derived from an EMBL/GenBank/DDBJ whole genome shotgun (WGS) entry which is preliminary data.</text>
</comment>
<dbReference type="RefSeq" id="WP_047975081.1">
    <property type="nucleotide sequence ID" value="NZ_CAUZLM010000008.1"/>
</dbReference>
<dbReference type="Pfam" id="PF01381">
    <property type="entry name" value="HTH_3"/>
    <property type="match status" value="1"/>
</dbReference>
<organism evidence="2 3">
    <name type="scientific">Fructobacillus evanidus</name>
    <dbReference type="NCBI Taxonomy" id="3064281"/>
    <lineage>
        <taxon>Bacteria</taxon>
        <taxon>Bacillati</taxon>
        <taxon>Bacillota</taxon>
        <taxon>Bacilli</taxon>
        <taxon>Lactobacillales</taxon>
        <taxon>Lactobacillaceae</taxon>
        <taxon>Fructobacillus</taxon>
    </lineage>
</organism>
<dbReference type="SUPFAM" id="SSF47413">
    <property type="entry name" value="lambda repressor-like DNA-binding domains"/>
    <property type="match status" value="1"/>
</dbReference>
<evidence type="ECO:0000259" key="1">
    <source>
        <dbReference type="PROSITE" id="PS50943"/>
    </source>
</evidence>
<sequence length="67" mass="7468">MTELEQASSKVKMKFKLALTERGMKQVEIAEMLHVSPQQVSRALSGNSTPLDIDIQKRTAKILGIEL</sequence>
<reference evidence="2 3" key="1">
    <citation type="submission" date="2023-10" db="EMBL/GenBank/DDBJ databases">
        <authorList>
            <person name="Botero Cardona J."/>
        </authorList>
    </citation>
    <scope>NUCLEOTIDE SEQUENCE [LARGE SCALE GENOMIC DNA]</scope>
    <source>
        <strain evidence="2 3">R-55214</strain>
    </source>
</reference>
<gene>
    <name evidence="2" type="ORF">R55214_HHFBAMCI_01666</name>
</gene>
<protein>
    <recommendedName>
        <fullName evidence="1">HTH cro/C1-type domain-containing protein</fullName>
    </recommendedName>
</protein>
<feature type="domain" description="HTH cro/C1-type" evidence="1">
    <location>
        <begin position="15"/>
        <end position="67"/>
    </location>
</feature>
<evidence type="ECO:0000313" key="2">
    <source>
        <dbReference type="EMBL" id="CAK1255230.1"/>
    </source>
</evidence>
<proteinExistence type="predicted"/>
<dbReference type="InterPro" id="IPR001387">
    <property type="entry name" value="Cro/C1-type_HTH"/>
</dbReference>